<evidence type="ECO:0000256" key="11">
    <source>
        <dbReference type="RuleBase" id="RU003750"/>
    </source>
</evidence>
<evidence type="ECO:0000256" key="10">
    <source>
        <dbReference type="ARBA" id="ARBA00023264"/>
    </source>
</evidence>
<keyword evidence="14" id="KW-1185">Reference proteome</keyword>
<keyword evidence="4 11" id="KW-0808">Transferase</keyword>
<feature type="transmembrane region" description="Helical" evidence="12">
    <location>
        <begin position="136"/>
        <end position="161"/>
    </location>
</feature>
<dbReference type="PANTHER" id="PTHR14269">
    <property type="entry name" value="CDP-DIACYLGLYCEROL--GLYCEROL-3-PHOSPHATE 3-PHOSPHATIDYLTRANSFERASE-RELATED"/>
    <property type="match status" value="1"/>
</dbReference>
<feature type="transmembrane region" description="Helical" evidence="12">
    <location>
        <begin position="104"/>
        <end position="124"/>
    </location>
</feature>
<dbReference type="InterPro" id="IPR050324">
    <property type="entry name" value="CDP-alcohol_PTase-I"/>
</dbReference>
<evidence type="ECO:0000256" key="4">
    <source>
        <dbReference type="ARBA" id="ARBA00022679"/>
    </source>
</evidence>
<dbReference type="InterPro" id="IPR043130">
    <property type="entry name" value="CDP-OH_PTrfase_TM_dom"/>
</dbReference>
<evidence type="ECO:0000256" key="6">
    <source>
        <dbReference type="ARBA" id="ARBA00022989"/>
    </source>
</evidence>
<protein>
    <submittedName>
        <fullName evidence="13">CDP-alcohol phosphatidyltransferase family protein</fullName>
    </submittedName>
</protein>
<feature type="transmembrane region" description="Helical" evidence="12">
    <location>
        <begin position="21"/>
        <end position="41"/>
    </location>
</feature>
<evidence type="ECO:0000256" key="2">
    <source>
        <dbReference type="ARBA" id="ARBA00010441"/>
    </source>
</evidence>
<dbReference type="EMBL" id="JBHUFZ010000019">
    <property type="protein sequence ID" value="MFD1890376.1"/>
    <property type="molecule type" value="Genomic_DNA"/>
</dbReference>
<gene>
    <name evidence="13" type="ORF">ACFSCS_09310</name>
</gene>
<reference evidence="14" key="1">
    <citation type="journal article" date="2019" name="Int. J. Syst. Evol. Microbiol.">
        <title>The Global Catalogue of Microorganisms (GCM) 10K type strain sequencing project: providing services to taxonomists for standard genome sequencing and annotation.</title>
        <authorList>
            <consortium name="The Broad Institute Genomics Platform"/>
            <consortium name="The Broad Institute Genome Sequencing Center for Infectious Disease"/>
            <person name="Wu L."/>
            <person name="Ma J."/>
        </authorList>
    </citation>
    <scope>NUCLEOTIDE SEQUENCE [LARGE SCALE GENOMIC DNA]</scope>
    <source>
        <strain evidence="14">CAIM 431</strain>
    </source>
</reference>
<dbReference type="PANTHER" id="PTHR14269:SF62">
    <property type="entry name" value="CDP-DIACYLGLYCEROL--GLYCEROL-3-PHOSPHATE 3-PHOSPHATIDYLTRANSFERASE 1, CHLOROPLASTIC"/>
    <property type="match status" value="1"/>
</dbReference>
<evidence type="ECO:0000313" key="13">
    <source>
        <dbReference type="EMBL" id="MFD1890376.1"/>
    </source>
</evidence>
<dbReference type="InterPro" id="IPR000462">
    <property type="entry name" value="CDP-OH_P_trans"/>
</dbReference>
<dbReference type="Pfam" id="PF01066">
    <property type="entry name" value="CDP-OH_P_transf"/>
    <property type="match status" value="1"/>
</dbReference>
<dbReference type="RefSeq" id="WP_343874813.1">
    <property type="nucleotide sequence ID" value="NZ_BAAAIX010000027.1"/>
</dbReference>
<dbReference type="PROSITE" id="PS00379">
    <property type="entry name" value="CDP_ALCOHOL_P_TRANSF"/>
    <property type="match status" value="1"/>
</dbReference>
<evidence type="ECO:0000256" key="3">
    <source>
        <dbReference type="ARBA" id="ARBA00022516"/>
    </source>
</evidence>
<evidence type="ECO:0000256" key="9">
    <source>
        <dbReference type="ARBA" id="ARBA00023209"/>
    </source>
</evidence>
<evidence type="ECO:0000256" key="5">
    <source>
        <dbReference type="ARBA" id="ARBA00022692"/>
    </source>
</evidence>
<keyword evidence="10" id="KW-1208">Phospholipid metabolism</keyword>
<dbReference type="InterPro" id="IPR048254">
    <property type="entry name" value="CDP_ALCOHOL_P_TRANSF_CS"/>
</dbReference>
<evidence type="ECO:0000256" key="12">
    <source>
        <dbReference type="SAM" id="Phobius"/>
    </source>
</evidence>
<keyword evidence="5 12" id="KW-0812">Transmembrane</keyword>
<sequence length="208" mass="23039">MPSDVAPVEGPGYDTDRVLTIPNLLSFARLLGVPLFVWLILGPHADVWAVLLLMAAGASDWLDGTLARRWHQTSRVGQMLDPVADRLYIASTLVALALREIIPWWLVALLVARDVLMVCLVPLLRTRGWTSLPVHLIGKAATFCLLYAFPMVLLGAGQGWFAHLCKILGWAFAIWGTSLYWWAGLLYVRQTFHLVQSPRAVTGQGDGR</sequence>
<accession>A0ABW4RVU2</accession>
<keyword evidence="9" id="KW-0594">Phospholipid biosynthesis</keyword>
<comment type="subcellular location">
    <subcellularLocation>
        <location evidence="1">Membrane</location>
        <topology evidence="1">Multi-pass membrane protein</topology>
    </subcellularLocation>
</comment>
<keyword evidence="3" id="KW-0444">Lipid biosynthesis</keyword>
<evidence type="ECO:0000256" key="1">
    <source>
        <dbReference type="ARBA" id="ARBA00004141"/>
    </source>
</evidence>
<keyword evidence="8 12" id="KW-0472">Membrane</keyword>
<dbReference type="InterPro" id="IPR004570">
    <property type="entry name" value="Phosphatidylglycerol_P_synth"/>
</dbReference>
<proteinExistence type="inferred from homology"/>
<evidence type="ECO:0000256" key="8">
    <source>
        <dbReference type="ARBA" id="ARBA00023136"/>
    </source>
</evidence>
<dbReference type="Gene3D" id="1.20.120.1760">
    <property type="match status" value="1"/>
</dbReference>
<keyword evidence="7" id="KW-0443">Lipid metabolism</keyword>
<comment type="caution">
    <text evidence="13">The sequence shown here is derived from an EMBL/GenBank/DDBJ whole genome shotgun (WGS) entry which is preliminary data.</text>
</comment>
<dbReference type="PIRSF" id="PIRSF000847">
    <property type="entry name" value="Phos_ph_gly_syn"/>
    <property type="match status" value="1"/>
</dbReference>
<evidence type="ECO:0000256" key="7">
    <source>
        <dbReference type="ARBA" id="ARBA00023098"/>
    </source>
</evidence>
<name>A0ABW4RVU2_9ACTN</name>
<comment type="similarity">
    <text evidence="2 11">Belongs to the CDP-alcohol phosphatidyltransferase class-I family.</text>
</comment>
<keyword evidence="6 12" id="KW-1133">Transmembrane helix</keyword>
<organism evidence="13 14">
    <name type="scientific">Luteococcus peritonei</name>
    <dbReference type="NCBI Taxonomy" id="88874"/>
    <lineage>
        <taxon>Bacteria</taxon>
        <taxon>Bacillati</taxon>
        <taxon>Actinomycetota</taxon>
        <taxon>Actinomycetes</taxon>
        <taxon>Propionibacteriales</taxon>
        <taxon>Propionibacteriaceae</taxon>
        <taxon>Luteococcus</taxon>
    </lineage>
</organism>
<evidence type="ECO:0000313" key="14">
    <source>
        <dbReference type="Proteomes" id="UP001597326"/>
    </source>
</evidence>
<feature type="transmembrane region" description="Helical" evidence="12">
    <location>
        <begin position="167"/>
        <end position="188"/>
    </location>
</feature>
<dbReference type="Proteomes" id="UP001597326">
    <property type="component" value="Unassembled WGS sequence"/>
</dbReference>